<feature type="region of interest" description="Disordered" evidence="2">
    <location>
        <begin position="593"/>
        <end position="612"/>
    </location>
</feature>
<dbReference type="EMBL" id="ML996093">
    <property type="protein sequence ID" value="KAF2148481.1"/>
    <property type="molecule type" value="Genomic_DNA"/>
</dbReference>
<feature type="compositionally biased region" description="Low complexity" evidence="2">
    <location>
        <begin position="600"/>
        <end position="609"/>
    </location>
</feature>
<dbReference type="SMART" id="SM00066">
    <property type="entry name" value="GAL4"/>
    <property type="match status" value="1"/>
</dbReference>
<dbReference type="InterPro" id="IPR001138">
    <property type="entry name" value="Zn2Cys6_DnaBD"/>
</dbReference>
<feature type="domain" description="Zn(2)-C6 fungal-type" evidence="3">
    <location>
        <begin position="22"/>
        <end position="52"/>
    </location>
</feature>
<dbReference type="GO" id="GO:0045944">
    <property type="term" value="P:positive regulation of transcription by RNA polymerase II"/>
    <property type="evidence" value="ECO:0007669"/>
    <property type="project" value="TreeGrafter"/>
</dbReference>
<dbReference type="Gene3D" id="4.10.240.10">
    <property type="entry name" value="Zn(2)-C6 fungal-type DNA-binding domain"/>
    <property type="match status" value="1"/>
</dbReference>
<dbReference type="SUPFAM" id="SSF57701">
    <property type="entry name" value="Zn2/Cys6 DNA-binding domain"/>
    <property type="match status" value="1"/>
</dbReference>
<sequence length="713" mass="78314">MTSPSNAISTTKSNKRQRISQACHRCRSKKYKCDGARPSCELCSKSNTTCSYNSVTKRRGLQTGYVKTIEALWGHLFTEVADSERVTRGLLGNLACTLDDEAIVSGTTSSPALQRWKTSGIPAAIESLLAGEGINNIDEARDRSEAELGSFSLDFNSPSRSGWSVSRPISSPLRANLQNIEGAISGDPRSHPAGGNVVPLPVDWHNLAQTYLNTDHTWLPIWERKELYRVASGYRDWQSRPTSISDLRKAEFASLWAVLLLGQMHCAGHEDSRALTFHQTSQSFLSLEHSGTHQHAYARSLLLLTIYHVGRREVLQSRLMLAQAIVLLSNNPTPTAHTLDRLLSSGCLILDTCISFLAGTRPMMPCIDSFDEELPGDEDSADEFEPFISKGSGTDALYSEVIFSRTTSTFKQLVRLLRIMHKFQHDAMLAAELLHDLALWHAQCPSHLQSSDLKRMAPNQIQLQVFCVILRALLDEGEAGRCSPSAATLDHAASASSVASSLVLAEKRYGVEYLPASCSIFVALLHEVRSRPHRSNLLATWEGVENLLSDFSDLWGLTFDQTGPSNSSSSSQALRDPCAPDFQLASHVGLEGMPHPVPVDSAAQSDQQQLSTRGPLESTFDNLLGSEHAASHFEDTTASSIDLVTGSSGPHLNSLGTMDIESLSTDLNATVTTPDELRDYFMLSERRQSDEADRNFLQSLGFLNNSDTLFEDF</sequence>
<gene>
    <name evidence="4" type="ORF">K461DRAFT_297894</name>
</gene>
<dbReference type="CDD" id="cd12148">
    <property type="entry name" value="fungal_TF_MHR"/>
    <property type="match status" value="1"/>
</dbReference>
<organism evidence="4 5">
    <name type="scientific">Myriangium duriaei CBS 260.36</name>
    <dbReference type="NCBI Taxonomy" id="1168546"/>
    <lineage>
        <taxon>Eukaryota</taxon>
        <taxon>Fungi</taxon>
        <taxon>Dikarya</taxon>
        <taxon>Ascomycota</taxon>
        <taxon>Pezizomycotina</taxon>
        <taxon>Dothideomycetes</taxon>
        <taxon>Dothideomycetidae</taxon>
        <taxon>Myriangiales</taxon>
        <taxon>Myriangiaceae</taxon>
        <taxon>Myriangium</taxon>
    </lineage>
</organism>
<name>A0A9P4MI39_9PEZI</name>
<proteinExistence type="predicted"/>
<reference evidence="4" key="1">
    <citation type="journal article" date="2020" name="Stud. Mycol.">
        <title>101 Dothideomycetes genomes: a test case for predicting lifestyles and emergence of pathogens.</title>
        <authorList>
            <person name="Haridas S."/>
            <person name="Albert R."/>
            <person name="Binder M."/>
            <person name="Bloem J."/>
            <person name="Labutti K."/>
            <person name="Salamov A."/>
            <person name="Andreopoulos B."/>
            <person name="Baker S."/>
            <person name="Barry K."/>
            <person name="Bills G."/>
            <person name="Bluhm B."/>
            <person name="Cannon C."/>
            <person name="Castanera R."/>
            <person name="Culley D."/>
            <person name="Daum C."/>
            <person name="Ezra D."/>
            <person name="Gonzalez J."/>
            <person name="Henrissat B."/>
            <person name="Kuo A."/>
            <person name="Liang C."/>
            <person name="Lipzen A."/>
            <person name="Lutzoni F."/>
            <person name="Magnuson J."/>
            <person name="Mondo S."/>
            <person name="Nolan M."/>
            <person name="Ohm R."/>
            <person name="Pangilinan J."/>
            <person name="Park H.-J."/>
            <person name="Ramirez L."/>
            <person name="Alfaro M."/>
            <person name="Sun H."/>
            <person name="Tritt A."/>
            <person name="Yoshinaga Y."/>
            <person name="Zwiers L.-H."/>
            <person name="Turgeon B."/>
            <person name="Goodwin S."/>
            <person name="Spatafora J."/>
            <person name="Crous P."/>
            <person name="Grigoriev I."/>
        </authorList>
    </citation>
    <scope>NUCLEOTIDE SEQUENCE</scope>
    <source>
        <strain evidence="4">CBS 260.36</strain>
    </source>
</reference>
<dbReference type="PROSITE" id="PS00463">
    <property type="entry name" value="ZN2_CY6_FUNGAL_1"/>
    <property type="match status" value="1"/>
</dbReference>
<dbReference type="InterPro" id="IPR052783">
    <property type="entry name" value="Metabolic/Drug-Res_Regulator"/>
</dbReference>
<dbReference type="GO" id="GO:0000981">
    <property type="term" value="F:DNA-binding transcription factor activity, RNA polymerase II-specific"/>
    <property type="evidence" value="ECO:0007669"/>
    <property type="project" value="InterPro"/>
</dbReference>
<protein>
    <recommendedName>
        <fullName evidence="3">Zn(2)-C6 fungal-type domain-containing protein</fullName>
    </recommendedName>
</protein>
<dbReference type="GO" id="GO:0008270">
    <property type="term" value="F:zinc ion binding"/>
    <property type="evidence" value="ECO:0007669"/>
    <property type="project" value="InterPro"/>
</dbReference>
<dbReference type="Pfam" id="PF00172">
    <property type="entry name" value="Zn_clus"/>
    <property type="match status" value="1"/>
</dbReference>
<dbReference type="PANTHER" id="PTHR47655">
    <property type="entry name" value="QUINIC ACID UTILIZATION ACTIVATOR"/>
    <property type="match status" value="1"/>
</dbReference>
<dbReference type="PANTHER" id="PTHR47655:SF2">
    <property type="entry name" value="QUINIC ACID UTILIZATION ACTIVATOR"/>
    <property type="match status" value="1"/>
</dbReference>
<evidence type="ECO:0000259" key="3">
    <source>
        <dbReference type="PROSITE" id="PS50048"/>
    </source>
</evidence>
<dbReference type="InterPro" id="IPR036864">
    <property type="entry name" value="Zn2-C6_fun-type_DNA-bd_sf"/>
</dbReference>
<comment type="caution">
    <text evidence="4">The sequence shown here is derived from an EMBL/GenBank/DDBJ whole genome shotgun (WGS) entry which is preliminary data.</text>
</comment>
<keyword evidence="5" id="KW-1185">Reference proteome</keyword>
<dbReference type="AlphaFoldDB" id="A0A9P4MI39"/>
<dbReference type="CDD" id="cd00067">
    <property type="entry name" value="GAL4"/>
    <property type="match status" value="1"/>
</dbReference>
<evidence type="ECO:0000256" key="2">
    <source>
        <dbReference type="SAM" id="MobiDB-lite"/>
    </source>
</evidence>
<evidence type="ECO:0000256" key="1">
    <source>
        <dbReference type="ARBA" id="ARBA00023242"/>
    </source>
</evidence>
<keyword evidence="1" id="KW-0539">Nucleus</keyword>
<evidence type="ECO:0000313" key="4">
    <source>
        <dbReference type="EMBL" id="KAF2148481.1"/>
    </source>
</evidence>
<dbReference type="Proteomes" id="UP000799439">
    <property type="component" value="Unassembled WGS sequence"/>
</dbReference>
<accession>A0A9P4MI39</accession>
<evidence type="ECO:0000313" key="5">
    <source>
        <dbReference type="Proteomes" id="UP000799439"/>
    </source>
</evidence>
<dbReference type="PROSITE" id="PS50048">
    <property type="entry name" value="ZN2_CY6_FUNGAL_2"/>
    <property type="match status" value="1"/>
</dbReference>
<dbReference type="OrthoDB" id="3364175at2759"/>